<accession>A0A2N3MYQ1</accession>
<dbReference type="PANTHER" id="PTHR48250:SF3">
    <property type="entry name" value="CUTINASE 1-RELATED"/>
    <property type="match status" value="1"/>
</dbReference>
<evidence type="ECO:0000256" key="6">
    <source>
        <dbReference type="ARBA" id="ARBA00022729"/>
    </source>
</evidence>
<protein>
    <recommendedName>
        <fullName evidence="3 13">Cutinase</fullName>
        <ecNumber evidence="3 13">3.1.1.74</ecNumber>
    </recommendedName>
</protein>
<dbReference type="EMBL" id="NLAX01001623">
    <property type="protein sequence ID" value="PKS05307.1"/>
    <property type="molecule type" value="Genomic_DNA"/>
</dbReference>
<dbReference type="STRING" id="41688.A0A2N3MYQ1"/>
<dbReference type="FunFam" id="3.40.50.1820:FF:000235">
    <property type="entry name" value="Cutinase 1"/>
    <property type="match status" value="1"/>
</dbReference>
<reference evidence="14 15" key="1">
    <citation type="journal article" date="2017" name="G3 (Bethesda)">
        <title>First Draft Genome Sequence of the Pathogenic Fungus Lomentospora prolificans (Formerly Scedosporium prolificans).</title>
        <authorList>
            <person name="Luo R."/>
            <person name="Zimin A."/>
            <person name="Workman R."/>
            <person name="Fan Y."/>
            <person name="Pertea G."/>
            <person name="Grossman N."/>
            <person name="Wear M.P."/>
            <person name="Jia B."/>
            <person name="Miller H."/>
            <person name="Casadevall A."/>
            <person name="Timp W."/>
            <person name="Zhang S.X."/>
            <person name="Salzberg S.L."/>
        </authorList>
    </citation>
    <scope>NUCLEOTIDE SEQUENCE [LARGE SCALE GENOMIC DNA]</scope>
    <source>
        <strain evidence="14 15">JHH-5317</strain>
    </source>
</reference>
<feature type="active site" evidence="11">
    <location>
        <position position="191"/>
    </location>
</feature>
<dbReference type="EC" id="3.1.1.74" evidence="3 13"/>
<keyword evidence="9 12" id="KW-1015">Disulfide bond</keyword>
<dbReference type="PROSITE" id="PS00155">
    <property type="entry name" value="CUTINASE_1"/>
    <property type="match status" value="1"/>
</dbReference>
<feature type="disulfide bond" evidence="12">
    <location>
        <begin position="187"/>
        <end position="194"/>
    </location>
</feature>
<feature type="active site" description="Nucleophile" evidence="11">
    <location>
        <position position="136"/>
    </location>
</feature>
<evidence type="ECO:0000256" key="10">
    <source>
        <dbReference type="ARBA" id="ARBA00034045"/>
    </source>
</evidence>
<dbReference type="SMART" id="SM01110">
    <property type="entry name" value="Cutinase"/>
    <property type="match status" value="1"/>
</dbReference>
<evidence type="ECO:0000313" key="15">
    <source>
        <dbReference type="Proteomes" id="UP000233524"/>
    </source>
</evidence>
<comment type="subcellular location">
    <subcellularLocation>
        <location evidence="1 13">Secreted</location>
    </subcellularLocation>
</comment>
<dbReference type="Gene3D" id="3.40.50.1820">
    <property type="entry name" value="alpha/beta hydrolase"/>
    <property type="match status" value="1"/>
</dbReference>
<dbReference type="GO" id="GO:0005576">
    <property type="term" value="C:extracellular region"/>
    <property type="evidence" value="ECO:0007669"/>
    <property type="project" value="UniProtKB-SubCell"/>
</dbReference>
<comment type="function">
    <text evidence="13">Catalyzes the hydrolysis of complex carboxylic polyesters found in the cell wall of plants. Degrades cutin, a macromolecule that forms the structure of the plant cuticle.</text>
</comment>
<dbReference type="AlphaFoldDB" id="A0A2N3MYQ1"/>
<dbReference type="Pfam" id="PF01083">
    <property type="entry name" value="Cutinase"/>
    <property type="match status" value="1"/>
</dbReference>
<gene>
    <name evidence="14" type="ORF">jhhlp_008680</name>
</gene>
<keyword evidence="7 13" id="KW-0378">Hydrolase</keyword>
<keyword evidence="5 13" id="KW-0964">Secreted</keyword>
<evidence type="ECO:0000256" key="1">
    <source>
        <dbReference type="ARBA" id="ARBA00004613"/>
    </source>
</evidence>
<evidence type="ECO:0000256" key="12">
    <source>
        <dbReference type="PIRSR" id="PIRSR611150-2"/>
    </source>
</evidence>
<dbReference type="Proteomes" id="UP000233524">
    <property type="component" value="Unassembled WGS sequence"/>
</dbReference>
<evidence type="ECO:0000256" key="13">
    <source>
        <dbReference type="RuleBase" id="RU361263"/>
    </source>
</evidence>
<dbReference type="GO" id="GO:0050525">
    <property type="term" value="F:cutinase activity"/>
    <property type="evidence" value="ECO:0007669"/>
    <property type="project" value="UniProtKB-UniRule"/>
</dbReference>
<feature type="active site" description="Proton donor/acceptor" evidence="11">
    <location>
        <position position="204"/>
    </location>
</feature>
<evidence type="ECO:0000256" key="5">
    <source>
        <dbReference type="ARBA" id="ARBA00022525"/>
    </source>
</evidence>
<evidence type="ECO:0000256" key="9">
    <source>
        <dbReference type="ARBA" id="ARBA00023157"/>
    </source>
</evidence>
<dbReference type="SUPFAM" id="SSF53474">
    <property type="entry name" value="alpha/beta-Hydrolases"/>
    <property type="match status" value="1"/>
</dbReference>
<feature type="chain" id="PRO_5014490855" description="Cutinase" evidence="13">
    <location>
        <begin position="19"/>
        <end position="226"/>
    </location>
</feature>
<evidence type="ECO:0000313" key="14">
    <source>
        <dbReference type="EMBL" id="PKS05307.1"/>
    </source>
</evidence>
<evidence type="ECO:0000256" key="4">
    <source>
        <dbReference type="ARBA" id="ARBA00022487"/>
    </source>
</evidence>
<dbReference type="VEuPathDB" id="FungiDB:jhhlp_008680"/>
<evidence type="ECO:0000256" key="11">
    <source>
        <dbReference type="PIRSR" id="PIRSR611150-1"/>
    </source>
</evidence>
<dbReference type="PRINTS" id="PR00129">
    <property type="entry name" value="CUTINASE"/>
</dbReference>
<dbReference type="InterPro" id="IPR043579">
    <property type="entry name" value="CUTINASE_2"/>
</dbReference>
<evidence type="ECO:0000256" key="3">
    <source>
        <dbReference type="ARBA" id="ARBA00013095"/>
    </source>
</evidence>
<name>A0A2N3MYQ1_9PEZI</name>
<dbReference type="OrthoDB" id="2975078at2759"/>
<keyword evidence="6 13" id="KW-0732">Signal</keyword>
<organism evidence="14 15">
    <name type="scientific">Lomentospora prolificans</name>
    <dbReference type="NCBI Taxonomy" id="41688"/>
    <lineage>
        <taxon>Eukaryota</taxon>
        <taxon>Fungi</taxon>
        <taxon>Dikarya</taxon>
        <taxon>Ascomycota</taxon>
        <taxon>Pezizomycotina</taxon>
        <taxon>Sordariomycetes</taxon>
        <taxon>Hypocreomycetidae</taxon>
        <taxon>Microascales</taxon>
        <taxon>Microascaceae</taxon>
        <taxon>Lomentospora</taxon>
    </lineage>
</organism>
<dbReference type="InterPro" id="IPR029058">
    <property type="entry name" value="AB_hydrolase_fold"/>
</dbReference>
<sequence length="226" mass="23252">MKFLAALTVGATVALAIAVPSSEPAGLERRQGRTTRNDLENGDAGDCPSVIMIYARGSTEPGNMGITVGPALASAMERAFPNDIWIQGVGGPYTAALAPNALPKGTNQASIDEATRLFELANSKCPNAAVVTGGYSQGSAVVGNALTEAGATIQDQVKGAVLFGYTKNQQNNGVIINYPPEKTEVFCNRGDAVCTGSLAILPAHLQYTGVAGDEAPAFLEQRIAAA</sequence>
<dbReference type="GO" id="GO:0016052">
    <property type="term" value="P:carbohydrate catabolic process"/>
    <property type="evidence" value="ECO:0007669"/>
    <property type="project" value="TreeGrafter"/>
</dbReference>
<feature type="signal peptide" evidence="13">
    <location>
        <begin position="1"/>
        <end position="18"/>
    </location>
</feature>
<comment type="caution">
    <text evidence="14">The sequence shown here is derived from an EMBL/GenBank/DDBJ whole genome shotgun (WGS) entry which is preliminary data.</text>
</comment>
<dbReference type="InParanoid" id="A0A2N3MYQ1"/>
<comment type="similarity">
    <text evidence="2 13">Belongs to the cutinase family.</text>
</comment>
<comment type="catalytic activity">
    <reaction evidence="10 13">
        <text>cutin + H2O = cutin monomers.</text>
        <dbReference type="EC" id="3.1.1.74"/>
    </reaction>
</comment>
<dbReference type="InterPro" id="IPR043580">
    <property type="entry name" value="CUTINASE_1"/>
</dbReference>
<dbReference type="InterPro" id="IPR000675">
    <property type="entry name" value="Cutinase/axe"/>
</dbReference>
<keyword evidence="4 13" id="KW-0719">Serine esterase</keyword>
<dbReference type="InterPro" id="IPR011150">
    <property type="entry name" value="Cutinase_monf"/>
</dbReference>
<feature type="disulfide bond" evidence="12">
    <location>
        <begin position="47"/>
        <end position="125"/>
    </location>
</feature>
<evidence type="ECO:0000256" key="8">
    <source>
        <dbReference type="ARBA" id="ARBA00023026"/>
    </source>
</evidence>
<proteinExistence type="inferred from homology"/>
<evidence type="ECO:0000256" key="7">
    <source>
        <dbReference type="ARBA" id="ARBA00022801"/>
    </source>
</evidence>
<dbReference type="PROSITE" id="PS00931">
    <property type="entry name" value="CUTINASE_2"/>
    <property type="match status" value="1"/>
</dbReference>
<keyword evidence="8" id="KW-0843">Virulence</keyword>
<keyword evidence="15" id="KW-1185">Reference proteome</keyword>
<evidence type="ECO:0000256" key="2">
    <source>
        <dbReference type="ARBA" id="ARBA00007534"/>
    </source>
</evidence>
<dbReference type="PANTHER" id="PTHR48250">
    <property type="entry name" value="CUTINASE 2-RELATED"/>
    <property type="match status" value="1"/>
</dbReference>